<organism evidence="4 5">
    <name type="scientific">Xylaria multiplex</name>
    <dbReference type="NCBI Taxonomy" id="323545"/>
    <lineage>
        <taxon>Eukaryota</taxon>
        <taxon>Fungi</taxon>
        <taxon>Dikarya</taxon>
        <taxon>Ascomycota</taxon>
        <taxon>Pezizomycotina</taxon>
        <taxon>Sordariomycetes</taxon>
        <taxon>Xylariomycetidae</taxon>
        <taxon>Xylariales</taxon>
        <taxon>Xylariaceae</taxon>
        <taxon>Xylaria</taxon>
    </lineage>
</organism>
<dbReference type="InterPro" id="IPR036396">
    <property type="entry name" value="Cyt_P450_sf"/>
</dbReference>
<dbReference type="InParanoid" id="A0A7C8MRT9"/>
<dbReference type="OrthoDB" id="3934656at2759"/>
<dbReference type="SUPFAM" id="SSF48264">
    <property type="entry name" value="Cytochrome P450"/>
    <property type="match status" value="1"/>
</dbReference>
<accession>A0A7C8MRT9</accession>
<evidence type="ECO:0000313" key="4">
    <source>
        <dbReference type="EMBL" id="KAF2967911.1"/>
    </source>
</evidence>
<reference evidence="4 5" key="1">
    <citation type="submission" date="2019-12" db="EMBL/GenBank/DDBJ databases">
        <title>Draft genome sequence of the ascomycete Xylaria multiplex DSM 110363.</title>
        <authorList>
            <person name="Buettner E."/>
            <person name="Kellner H."/>
        </authorList>
    </citation>
    <scope>NUCLEOTIDE SEQUENCE [LARGE SCALE GENOMIC DNA]</scope>
    <source>
        <strain evidence="4 5">DSM 110363</strain>
    </source>
</reference>
<dbReference type="GO" id="GO:0005506">
    <property type="term" value="F:iron ion binding"/>
    <property type="evidence" value="ECO:0007669"/>
    <property type="project" value="InterPro"/>
</dbReference>
<keyword evidence="3" id="KW-0503">Monooxygenase</keyword>
<proteinExistence type="inferred from homology"/>
<evidence type="ECO:0000256" key="1">
    <source>
        <dbReference type="ARBA" id="ARBA00022723"/>
    </source>
</evidence>
<dbReference type="GO" id="GO:0016705">
    <property type="term" value="F:oxidoreductase activity, acting on paired donors, with incorporation or reduction of molecular oxygen"/>
    <property type="evidence" value="ECO:0007669"/>
    <property type="project" value="InterPro"/>
</dbReference>
<comment type="caution">
    <text evidence="4">The sequence shown here is derived from an EMBL/GenBank/DDBJ whole genome shotgun (WGS) entry which is preliminary data.</text>
</comment>
<keyword evidence="5" id="KW-1185">Reference proteome</keyword>
<dbReference type="AlphaFoldDB" id="A0A7C8MRT9"/>
<dbReference type="Proteomes" id="UP000481858">
    <property type="component" value="Unassembled WGS sequence"/>
</dbReference>
<dbReference type="InterPro" id="IPR017972">
    <property type="entry name" value="Cyt_P450_CS"/>
</dbReference>
<dbReference type="Gene3D" id="1.10.630.10">
    <property type="entry name" value="Cytochrome P450"/>
    <property type="match status" value="1"/>
</dbReference>
<evidence type="ECO:0008006" key="6">
    <source>
        <dbReference type="Google" id="ProtNLM"/>
    </source>
</evidence>
<dbReference type="GO" id="GO:0004497">
    <property type="term" value="F:monooxygenase activity"/>
    <property type="evidence" value="ECO:0007669"/>
    <property type="project" value="UniProtKB-KW"/>
</dbReference>
<keyword evidence="3" id="KW-0560">Oxidoreductase</keyword>
<evidence type="ECO:0000256" key="3">
    <source>
        <dbReference type="RuleBase" id="RU000461"/>
    </source>
</evidence>
<dbReference type="PROSITE" id="PS00086">
    <property type="entry name" value="CYTOCHROME_P450"/>
    <property type="match status" value="1"/>
</dbReference>
<keyword evidence="2 3" id="KW-0408">Iron</keyword>
<dbReference type="EMBL" id="WUBL01000060">
    <property type="protein sequence ID" value="KAF2967911.1"/>
    <property type="molecule type" value="Genomic_DNA"/>
</dbReference>
<protein>
    <recommendedName>
        <fullName evidence="6">Cytochrome P450</fullName>
    </recommendedName>
</protein>
<comment type="similarity">
    <text evidence="3">Belongs to the cytochrome P450 family.</text>
</comment>
<sequence>MHRVSQICGDDVEEFRPERWLDCEDPGTLRRFFFAFGGGTRTCIGRSKPYARPVQVAIAYLMNEKDMLKDISWLEIEKIVPTLVMRYNFKLADGSRLTEECGVLVLLKGLRVQVTRLAD</sequence>
<evidence type="ECO:0000256" key="2">
    <source>
        <dbReference type="ARBA" id="ARBA00023004"/>
    </source>
</evidence>
<name>A0A7C8MRT9_9PEZI</name>
<dbReference type="InterPro" id="IPR001128">
    <property type="entry name" value="Cyt_P450"/>
</dbReference>
<dbReference type="Pfam" id="PF00067">
    <property type="entry name" value="p450"/>
    <property type="match status" value="1"/>
</dbReference>
<evidence type="ECO:0000313" key="5">
    <source>
        <dbReference type="Proteomes" id="UP000481858"/>
    </source>
</evidence>
<dbReference type="GO" id="GO:0020037">
    <property type="term" value="F:heme binding"/>
    <property type="evidence" value="ECO:0007669"/>
    <property type="project" value="InterPro"/>
</dbReference>
<keyword evidence="1 3" id="KW-0479">Metal-binding</keyword>
<keyword evidence="3" id="KW-0349">Heme</keyword>
<gene>
    <name evidence="4" type="ORF">GQX73_g5704</name>
</gene>